<evidence type="ECO:0000259" key="2">
    <source>
        <dbReference type="PROSITE" id="PS50195"/>
    </source>
</evidence>
<evidence type="ECO:0000256" key="1">
    <source>
        <dbReference type="SAM" id="MobiDB-lite"/>
    </source>
</evidence>
<feature type="region of interest" description="Disordered" evidence="1">
    <location>
        <begin position="325"/>
        <end position="359"/>
    </location>
</feature>
<dbReference type="AlphaFoldDB" id="A0A9W8LVP1"/>
<gene>
    <name evidence="3" type="primary">TRM8_1</name>
    <name evidence="3" type="ORF">IWW36_005105</name>
</gene>
<evidence type="ECO:0000313" key="4">
    <source>
        <dbReference type="Proteomes" id="UP001139887"/>
    </source>
</evidence>
<dbReference type="PANTHER" id="PTHR22775:SF3">
    <property type="entry name" value="SORTING NEXIN-13"/>
    <property type="match status" value="1"/>
</dbReference>
<comment type="caution">
    <text evidence="3">The sequence shown here is derived from an EMBL/GenBank/DDBJ whole genome shotgun (WGS) entry which is preliminary data.</text>
</comment>
<dbReference type="Pfam" id="PF00787">
    <property type="entry name" value="PX"/>
    <property type="match status" value="1"/>
</dbReference>
<feature type="compositionally biased region" description="Polar residues" evidence="1">
    <location>
        <begin position="335"/>
        <end position="359"/>
    </location>
</feature>
<organism evidence="3 4">
    <name type="scientific">Coemansia brasiliensis</name>
    <dbReference type="NCBI Taxonomy" id="2650707"/>
    <lineage>
        <taxon>Eukaryota</taxon>
        <taxon>Fungi</taxon>
        <taxon>Fungi incertae sedis</taxon>
        <taxon>Zoopagomycota</taxon>
        <taxon>Kickxellomycotina</taxon>
        <taxon>Kickxellomycetes</taxon>
        <taxon>Kickxellales</taxon>
        <taxon>Kickxellaceae</taxon>
        <taxon>Coemansia</taxon>
    </lineage>
</organism>
<evidence type="ECO:0000313" key="3">
    <source>
        <dbReference type="EMBL" id="KAJ2844636.1"/>
    </source>
</evidence>
<dbReference type="PANTHER" id="PTHR22775">
    <property type="entry name" value="SORTING NEXIN"/>
    <property type="match status" value="1"/>
</dbReference>
<dbReference type="SUPFAM" id="SSF64268">
    <property type="entry name" value="PX domain"/>
    <property type="match status" value="1"/>
</dbReference>
<proteinExistence type="predicted"/>
<dbReference type="OrthoDB" id="120967at2759"/>
<dbReference type="InterPro" id="IPR001683">
    <property type="entry name" value="PX_dom"/>
</dbReference>
<keyword evidence="4" id="KW-1185">Reference proteome</keyword>
<accession>A0A9W8LVP1</accession>
<dbReference type="Gene3D" id="3.30.1520.10">
    <property type="entry name" value="Phox-like domain"/>
    <property type="match status" value="1"/>
</dbReference>
<feature type="domain" description="PX" evidence="2">
    <location>
        <begin position="206"/>
        <end position="333"/>
    </location>
</feature>
<name>A0A9W8LVP1_9FUNG</name>
<dbReference type="PROSITE" id="PS50195">
    <property type="entry name" value="PX"/>
    <property type="match status" value="1"/>
</dbReference>
<dbReference type="SMART" id="SM00312">
    <property type="entry name" value="PX"/>
    <property type="match status" value="1"/>
</dbReference>
<reference evidence="3" key="1">
    <citation type="submission" date="2022-07" db="EMBL/GenBank/DDBJ databases">
        <title>Phylogenomic reconstructions and comparative analyses of Kickxellomycotina fungi.</title>
        <authorList>
            <person name="Reynolds N.K."/>
            <person name="Stajich J.E."/>
            <person name="Barry K."/>
            <person name="Grigoriev I.V."/>
            <person name="Crous P."/>
            <person name="Smith M.E."/>
        </authorList>
    </citation>
    <scope>NUCLEOTIDE SEQUENCE</scope>
    <source>
        <strain evidence="3">NRRL 1566</strain>
    </source>
</reference>
<dbReference type="InterPro" id="IPR036871">
    <property type="entry name" value="PX_dom_sf"/>
</dbReference>
<dbReference type="Proteomes" id="UP001139887">
    <property type="component" value="Unassembled WGS sequence"/>
</dbReference>
<sequence>MSGSRTSISGMAAEPLITAAVTPDTAVGRDDEHSILAETTQAAARRPFQSVERSEVRRLSASLRSIALENADSTDQALEARQPSPVAELLSISDDSSTESSEQDEAESLVLARVIKTPTPGDLFLDERLLQLSFDLERKTHQMAIVRALMRQAKSRHRAHEQRVLRASFRGLRREVHAEMEQQRQYECALPDHSLSPHRTRIHIPRAVTASDPVDAEDADEPKTHVVYLIELQQSMPEHLRHGSAVHAPTGWVVARRYREFYAMHNDLKSLYPYEMRQHNLPARTPLIRLQKNRDIELRRIGLERYLQGLLREPQVCNTRPVRLFLSSTEPPPTANNSTSNQNDDSGELHNSSNINQPAAGTAGWMEQIYKTVGEDIEGITGADSMLEIIVQELGAQVAMQQTVASMQQEAQLAPAFVDPLSDLFIQLFGLKNRRNWLRRQAISILLRHIVGGAVERRVRLLVDSVIGDEPLSKLLANLRNTLWPLEESRFASNTSSGSVGYAKFQGFIKRTSEQRRYSLEQARKKTLWYIPRVLGSMVGRKNALNGARLLFDAMQMPVPNLNLALHIFDALIVSVFPELKFQLDNL</sequence>
<dbReference type="EMBL" id="JANBUW010001022">
    <property type="protein sequence ID" value="KAJ2844636.1"/>
    <property type="molecule type" value="Genomic_DNA"/>
</dbReference>
<dbReference type="Pfam" id="PF08628">
    <property type="entry name" value="Nexin_C"/>
    <property type="match status" value="1"/>
</dbReference>
<dbReference type="InterPro" id="IPR013937">
    <property type="entry name" value="Sorting_nexin_C"/>
</dbReference>
<dbReference type="GO" id="GO:0035091">
    <property type="term" value="F:phosphatidylinositol binding"/>
    <property type="evidence" value="ECO:0007669"/>
    <property type="project" value="InterPro"/>
</dbReference>
<protein>
    <submittedName>
        <fullName evidence="3">tRNA (Guanine-N(7)-)-methyltransferase (tRNA(m7G46)-methyltransferase)</fullName>
    </submittedName>
</protein>